<dbReference type="AlphaFoldDB" id="A0AAV6VBW2"/>
<proteinExistence type="inferred from homology"/>
<comment type="similarity">
    <text evidence="1">Belongs to the SWI5/SAE3 family.</text>
</comment>
<keyword evidence="7" id="KW-0175">Coiled coil</keyword>
<keyword evidence="3" id="KW-0227">DNA damage</keyword>
<evidence type="ECO:0000256" key="2">
    <source>
        <dbReference type="ARBA" id="ARBA00019825"/>
    </source>
</evidence>
<evidence type="ECO:0000256" key="3">
    <source>
        <dbReference type="ARBA" id="ARBA00022763"/>
    </source>
</evidence>
<feature type="region of interest" description="Disordered" evidence="8">
    <location>
        <begin position="1"/>
        <end position="23"/>
    </location>
</feature>
<dbReference type="GO" id="GO:0032798">
    <property type="term" value="C:Swi5-Sfr1 complex"/>
    <property type="evidence" value="ECO:0007669"/>
    <property type="project" value="TreeGrafter"/>
</dbReference>
<reference evidence="9 10" key="1">
    <citation type="journal article" date="2022" name="Nat. Ecol. Evol.">
        <title>A masculinizing supergene underlies an exaggerated male reproductive morph in a spider.</title>
        <authorList>
            <person name="Hendrickx F."/>
            <person name="De Corte Z."/>
            <person name="Sonet G."/>
            <person name="Van Belleghem S.M."/>
            <person name="Kostlbacher S."/>
            <person name="Vangestel C."/>
        </authorList>
    </citation>
    <scope>NUCLEOTIDE SEQUENCE [LARGE SCALE GENOMIC DNA]</scope>
    <source>
        <strain evidence="9">W744_W776</strain>
    </source>
</reference>
<comment type="function">
    <text evidence="5">Component of the swi5-sfr1 complex, a complex required for double-strand break repair via homologous recombination.</text>
</comment>
<dbReference type="InterPro" id="IPR010760">
    <property type="entry name" value="DNA-repair_Swi5"/>
</dbReference>
<feature type="coiled-coil region" evidence="7">
    <location>
        <begin position="45"/>
        <end position="79"/>
    </location>
</feature>
<dbReference type="PANTHER" id="PTHR28529:SF2">
    <property type="entry name" value="DNA REPAIR PROTEIN SWI5 HOMOLOG"/>
    <property type="match status" value="1"/>
</dbReference>
<keyword evidence="4" id="KW-0234">DNA repair</keyword>
<organism evidence="9 10">
    <name type="scientific">Oedothorax gibbosus</name>
    <dbReference type="NCBI Taxonomy" id="931172"/>
    <lineage>
        <taxon>Eukaryota</taxon>
        <taxon>Metazoa</taxon>
        <taxon>Ecdysozoa</taxon>
        <taxon>Arthropoda</taxon>
        <taxon>Chelicerata</taxon>
        <taxon>Arachnida</taxon>
        <taxon>Araneae</taxon>
        <taxon>Araneomorphae</taxon>
        <taxon>Entelegynae</taxon>
        <taxon>Araneoidea</taxon>
        <taxon>Linyphiidae</taxon>
        <taxon>Erigoninae</taxon>
        <taxon>Oedothorax</taxon>
    </lineage>
</organism>
<keyword evidence="10" id="KW-1185">Reference proteome</keyword>
<evidence type="ECO:0000256" key="4">
    <source>
        <dbReference type="ARBA" id="ARBA00023204"/>
    </source>
</evidence>
<evidence type="ECO:0000256" key="6">
    <source>
        <dbReference type="ARBA" id="ARBA00030081"/>
    </source>
</evidence>
<dbReference type="Proteomes" id="UP000827092">
    <property type="component" value="Unassembled WGS sequence"/>
</dbReference>
<evidence type="ECO:0000313" key="9">
    <source>
        <dbReference type="EMBL" id="KAG8194144.1"/>
    </source>
</evidence>
<dbReference type="Gene3D" id="1.20.5.170">
    <property type="match status" value="1"/>
</dbReference>
<protein>
    <recommendedName>
        <fullName evidence="2">DNA repair protein SWI5 homolog</fullName>
    </recommendedName>
    <alternativeName>
        <fullName evidence="6">Protein SAE3 homolog</fullName>
    </alternativeName>
</protein>
<evidence type="ECO:0000256" key="5">
    <source>
        <dbReference type="ARBA" id="ARBA00025380"/>
    </source>
</evidence>
<evidence type="ECO:0000256" key="7">
    <source>
        <dbReference type="SAM" id="Coils"/>
    </source>
</evidence>
<dbReference type="PANTHER" id="PTHR28529">
    <property type="entry name" value="DNA REPAIR PROTEIN SWI5 HOMOLOG"/>
    <property type="match status" value="1"/>
</dbReference>
<dbReference type="EMBL" id="JAFNEN010000108">
    <property type="protein sequence ID" value="KAG8194144.1"/>
    <property type="molecule type" value="Genomic_DNA"/>
</dbReference>
<dbReference type="GO" id="GO:0034974">
    <property type="term" value="C:Swi5-Swi2 complex"/>
    <property type="evidence" value="ECO:0007669"/>
    <property type="project" value="TreeGrafter"/>
</dbReference>
<sequence length="124" mass="14509">MNNIGTPKPNSRRRSKFVSPATSYKSPLLNKPVTKVVFDPSRASLEELKQQAVELWQKNEEMKNEIEILKNQGFEEEQLKWYIDKLHEYNDIKDIAQNIMGRIAVSERTTIRKIHEEFGMTDSD</sequence>
<dbReference type="Pfam" id="PF07061">
    <property type="entry name" value="Swi5"/>
    <property type="match status" value="1"/>
</dbReference>
<evidence type="ECO:0000256" key="8">
    <source>
        <dbReference type="SAM" id="MobiDB-lite"/>
    </source>
</evidence>
<gene>
    <name evidence="9" type="ORF">JTE90_000982</name>
</gene>
<name>A0AAV6VBW2_9ARAC</name>
<evidence type="ECO:0000313" key="10">
    <source>
        <dbReference type="Proteomes" id="UP000827092"/>
    </source>
</evidence>
<comment type="caution">
    <text evidence="9">The sequence shown here is derived from an EMBL/GenBank/DDBJ whole genome shotgun (WGS) entry which is preliminary data.</text>
</comment>
<evidence type="ECO:0000256" key="1">
    <source>
        <dbReference type="ARBA" id="ARBA00008060"/>
    </source>
</evidence>
<accession>A0AAV6VBW2</accession>
<dbReference type="GO" id="GO:0000724">
    <property type="term" value="P:double-strand break repair via homologous recombination"/>
    <property type="evidence" value="ECO:0007669"/>
    <property type="project" value="TreeGrafter"/>
</dbReference>